<organism evidence="9">
    <name type="scientific">Daphnia magna</name>
    <dbReference type="NCBI Taxonomy" id="35525"/>
    <lineage>
        <taxon>Eukaryota</taxon>
        <taxon>Metazoa</taxon>
        <taxon>Ecdysozoa</taxon>
        <taxon>Arthropoda</taxon>
        <taxon>Crustacea</taxon>
        <taxon>Branchiopoda</taxon>
        <taxon>Diplostraca</taxon>
        <taxon>Cladocera</taxon>
        <taxon>Anomopoda</taxon>
        <taxon>Daphniidae</taxon>
        <taxon>Daphnia</taxon>
    </lineage>
</organism>
<dbReference type="SUPFAM" id="SSF56672">
    <property type="entry name" value="DNA/RNA polymerases"/>
    <property type="match status" value="1"/>
</dbReference>
<evidence type="ECO:0000256" key="1">
    <source>
        <dbReference type="ARBA" id="ARBA00012493"/>
    </source>
</evidence>
<keyword evidence="5" id="KW-0255">Endonuclease</keyword>
<dbReference type="GO" id="GO:0004519">
    <property type="term" value="F:endonuclease activity"/>
    <property type="evidence" value="ECO:0007669"/>
    <property type="project" value="UniProtKB-KW"/>
</dbReference>
<evidence type="ECO:0000256" key="6">
    <source>
        <dbReference type="ARBA" id="ARBA00022801"/>
    </source>
</evidence>
<proteinExistence type="predicted"/>
<sequence>MSSSLRAPEPFSFGASDLAAQWGIWRKQFSWYLVATNSGLNVDEEQMVGVLITLLGSEGLKIYDTFVFTDAADARKIEPVLDKFTAHFEPRRSEVFERFKFLRRHQLPGETLDAWLIDLRGLVKTCGYGTGVDSVLRDQIVLGVADPLVREKLLFEKDLLLNTACEIVRACESSKAQLSQINTASTTETAHAMQSRYGSRKFDKKPESSNSSFRAPVGKQPTTSQRAAQVNNPIDGHQYIRCNSCGRSHKKNQCRVTHVTCHTCGVVGHVSSCCGNFSNPRQMPPRQATNPAASVHTVEEVEDGSQWIGNIQNGGTAMTLPRSVGEDYYVSHEITSSSGGSEWYQQLSVDGVLVKFKLDSGATCNILPYESFERLPTNRRHLRPGPVVRSYRSKDGLLNVLGVHTAKVVHKGAVFVVDFVVVDEPGQPPLFGLPSCQTLNLIGRIDSLQSTADTTLPPVVVEFMDVFRGLVVCAASRLPFRLEDKVFKKLEEMVGDGIIVPVHEPTDWVSRMMVVGKPNGDVRICLDPSELNKAIQRQHFAVPTVEQLFSKLSKARYFCSLDAASGFYQIPLSDAASYLCTMATPKGRYRFLRLPFGLKSAPEIYLQTMNDLFGDLPGVLIYFDDFLVTGETKEELLTNLRQVFVRCRRHNLKLQLKKCRFFLQELPWLGHVIGQGTLKPDPNKITAIVDMPDPTCPADLIRLLGMVTYLDKFCQNLAGLTRPLRDLLKADAAWVWEEPQRLILAQLKTALTSLPVLRLFDHSLPLVVSVDASPVGIGAVLLQGGQPIAYSSTSLTVTQKRYFQIEKELLAVQFGLLRFRQYIYGQMVVVESDHKPLVGLLDKPIASCSPRIQRMRLQLQRFDFQLVYKPGKELFIADTLSRAPSPLLFCDDVTQDCEEQVHAVLNLVIPEDSTRVKFAAATAADPTLLLIKEILIRGWPEHKAQCPVAAKPFWSVRHHLAEVDGLLLNGSRLVVPASLRQEVLAGIHDGHFGEVKCVLRARSAVYWPGCEDQIRNVVASCPTCQAHRHRNPATPVRPVPLPVHPFQWVSADIFLHDGVNYLLVVDAYSKWPTCVPLRTLSSSSVIAEVERIFSDFGTPEIIKSDNGSQFDCAEFRAFCDSRNVRSVTSSPTYAQSNGLVERHIQTVKMTLVKMFEGGRSLWESLAAIRSTPISSDLPSPSVLLQGRHLRGKLPYLHNRLVPQFVPAPFVREQLQRRQASACFYGGGRPDVRGSALIVGQHVRVFISGLWLPGWIETVCPEPDSYVVRLRDGRVFRRTRRDINIDNAQSAGFGGVATNPNSVARGTRQAVPIHRPAFAGGLLPVLSLPLPIPPAPAVRNRLGPVTARPSVHQPSLPPAGVAPPSSVPTTPGSRLSLDPPRRAMPAPLPSSGVALPAGVIHSPSATRSGRPYLRRF</sequence>
<dbReference type="GO" id="GO:0016787">
    <property type="term" value="F:hydrolase activity"/>
    <property type="evidence" value="ECO:0007669"/>
    <property type="project" value="UniProtKB-KW"/>
</dbReference>
<evidence type="ECO:0000256" key="8">
    <source>
        <dbReference type="SAM" id="MobiDB-lite"/>
    </source>
</evidence>
<evidence type="ECO:0000313" key="9">
    <source>
        <dbReference type="EMBL" id="JAN37101.1"/>
    </source>
</evidence>
<protein>
    <recommendedName>
        <fullName evidence="1">RNA-directed DNA polymerase</fullName>
        <ecNumber evidence="1">2.7.7.49</ecNumber>
    </recommendedName>
</protein>
<evidence type="ECO:0000256" key="7">
    <source>
        <dbReference type="ARBA" id="ARBA00022918"/>
    </source>
</evidence>
<dbReference type="InterPro" id="IPR012337">
    <property type="entry name" value="RNaseH-like_sf"/>
</dbReference>
<evidence type="ECO:0000256" key="3">
    <source>
        <dbReference type="ARBA" id="ARBA00022695"/>
    </source>
</evidence>
<keyword evidence="2" id="KW-0808">Transferase</keyword>
<dbReference type="PANTHER" id="PTHR37984">
    <property type="entry name" value="PROTEIN CBG26694"/>
    <property type="match status" value="1"/>
</dbReference>
<dbReference type="InterPro" id="IPR036397">
    <property type="entry name" value="RNaseH_sf"/>
</dbReference>
<dbReference type="InterPro" id="IPR000477">
    <property type="entry name" value="RT_dom"/>
</dbReference>
<dbReference type="FunFam" id="3.30.70.270:FF:000063">
    <property type="entry name" value="Zinc knuckle domaincontaining protein"/>
    <property type="match status" value="1"/>
</dbReference>
<evidence type="ECO:0000256" key="5">
    <source>
        <dbReference type="ARBA" id="ARBA00022759"/>
    </source>
</evidence>
<dbReference type="EMBL" id="GDIQ01057636">
    <property type="protein sequence ID" value="JAN37101.1"/>
    <property type="molecule type" value="Transcribed_RNA"/>
</dbReference>
<dbReference type="GO" id="GO:0003964">
    <property type="term" value="F:RNA-directed DNA polymerase activity"/>
    <property type="evidence" value="ECO:0007669"/>
    <property type="project" value="UniProtKB-KW"/>
</dbReference>
<keyword evidence="4" id="KW-0540">Nuclease</keyword>
<dbReference type="SUPFAM" id="SSF50630">
    <property type="entry name" value="Acid proteases"/>
    <property type="match status" value="1"/>
</dbReference>
<dbReference type="FunFam" id="1.10.340.70:FF:000003">
    <property type="entry name" value="Protein CBG25708"/>
    <property type="match status" value="1"/>
</dbReference>
<dbReference type="InterPro" id="IPR041588">
    <property type="entry name" value="Integrase_H2C2"/>
</dbReference>
<dbReference type="SUPFAM" id="SSF53098">
    <property type="entry name" value="Ribonuclease H-like"/>
    <property type="match status" value="1"/>
</dbReference>
<name>A0A0P5ET57_9CRUS</name>
<dbReference type="GO" id="GO:0042575">
    <property type="term" value="C:DNA polymerase complex"/>
    <property type="evidence" value="ECO:0007669"/>
    <property type="project" value="UniProtKB-ARBA"/>
</dbReference>
<dbReference type="InterPro" id="IPR001584">
    <property type="entry name" value="Integrase_cat-core"/>
</dbReference>
<feature type="region of interest" description="Disordered" evidence="8">
    <location>
        <begin position="182"/>
        <end position="231"/>
    </location>
</feature>
<dbReference type="PROSITE" id="PS50994">
    <property type="entry name" value="INTEGRASE"/>
    <property type="match status" value="1"/>
</dbReference>
<dbReference type="FunFam" id="3.30.420.10:FF:000063">
    <property type="entry name" value="Retrovirus-related Pol polyprotein from transposon 297-like Protein"/>
    <property type="match status" value="1"/>
</dbReference>
<keyword evidence="3" id="KW-0548">Nucleotidyltransferase</keyword>
<dbReference type="Gene3D" id="1.10.340.70">
    <property type="match status" value="1"/>
</dbReference>
<keyword evidence="7" id="KW-0695">RNA-directed DNA polymerase</keyword>
<dbReference type="Gene3D" id="3.30.420.10">
    <property type="entry name" value="Ribonuclease H-like superfamily/Ribonuclease H"/>
    <property type="match status" value="1"/>
</dbReference>
<dbReference type="CDD" id="cd09274">
    <property type="entry name" value="RNase_HI_RT_Ty3"/>
    <property type="match status" value="1"/>
</dbReference>
<dbReference type="PANTHER" id="PTHR37984:SF7">
    <property type="entry name" value="INTEGRASE CATALYTIC DOMAIN-CONTAINING PROTEIN"/>
    <property type="match status" value="1"/>
</dbReference>
<dbReference type="InterPro" id="IPR021109">
    <property type="entry name" value="Peptidase_aspartic_dom_sf"/>
</dbReference>
<evidence type="ECO:0000256" key="4">
    <source>
        <dbReference type="ARBA" id="ARBA00022722"/>
    </source>
</evidence>
<dbReference type="Pfam" id="PF00665">
    <property type="entry name" value="rve"/>
    <property type="match status" value="1"/>
</dbReference>
<evidence type="ECO:0000256" key="2">
    <source>
        <dbReference type="ARBA" id="ARBA00022679"/>
    </source>
</evidence>
<keyword evidence="6" id="KW-0378">Hydrolase</keyword>
<dbReference type="GO" id="GO:0015074">
    <property type="term" value="P:DNA integration"/>
    <property type="evidence" value="ECO:0007669"/>
    <property type="project" value="InterPro"/>
</dbReference>
<accession>A0A0P5ET57</accession>
<dbReference type="CDD" id="cd01647">
    <property type="entry name" value="RT_LTR"/>
    <property type="match status" value="1"/>
</dbReference>
<dbReference type="EC" id="2.7.7.49" evidence="1"/>
<dbReference type="Pfam" id="PF17921">
    <property type="entry name" value="Integrase_H2C2"/>
    <property type="match status" value="1"/>
</dbReference>
<reference evidence="9" key="1">
    <citation type="submission" date="2015-10" db="EMBL/GenBank/DDBJ databases">
        <title>EvidentialGene: Evidence-directed Construction of Complete mRNA Transcriptomes without Genomes.</title>
        <authorList>
            <person name="Gilbert D.G."/>
        </authorList>
    </citation>
    <scope>NUCLEOTIDE SEQUENCE</scope>
</reference>
<dbReference type="Gene3D" id="3.30.70.270">
    <property type="match status" value="2"/>
</dbReference>
<dbReference type="InterPro" id="IPR043502">
    <property type="entry name" value="DNA/RNA_pol_sf"/>
</dbReference>
<dbReference type="InterPro" id="IPR041373">
    <property type="entry name" value="RT_RNaseH"/>
</dbReference>
<dbReference type="Gene3D" id="2.40.70.10">
    <property type="entry name" value="Acid Proteases"/>
    <property type="match status" value="1"/>
</dbReference>
<dbReference type="InterPro" id="IPR050951">
    <property type="entry name" value="Retrovirus_Pol_polyprotein"/>
</dbReference>
<dbReference type="InterPro" id="IPR043128">
    <property type="entry name" value="Rev_trsase/Diguanyl_cyclase"/>
</dbReference>
<feature type="region of interest" description="Disordered" evidence="8">
    <location>
        <begin position="1344"/>
        <end position="1415"/>
    </location>
</feature>
<dbReference type="GO" id="GO:0003676">
    <property type="term" value="F:nucleic acid binding"/>
    <property type="evidence" value="ECO:0007669"/>
    <property type="project" value="InterPro"/>
</dbReference>
<dbReference type="Pfam" id="PF00078">
    <property type="entry name" value="RVT_1"/>
    <property type="match status" value="1"/>
</dbReference>
<dbReference type="Pfam" id="PF17917">
    <property type="entry name" value="RT_RNaseH"/>
    <property type="match status" value="1"/>
</dbReference>
<feature type="compositionally biased region" description="Polar residues" evidence="8">
    <location>
        <begin position="220"/>
        <end position="231"/>
    </location>
</feature>
<dbReference type="OrthoDB" id="6373546at2759"/>
<dbReference type="Gene3D" id="3.10.10.10">
    <property type="entry name" value="HIV Type 1 Reverse Transcriptase, subunit A, domain 1"/>
    <property type="match status" value="1"/>
</dbReference>
<dbReference type="PROSITE" id="PS50878">
    <property type="entry name" value="RT_POL"/>
    <property type="match status" value="1"/>
</dbReference>